<comment type="caution">
    <text evidence="5">The sequence shown here is derived from an EMBL/GenBank/DDBJ whole genome shotgun (WGS) entry which is preliminary data.</text>
</comment>
<dbReference type="InterPro" id="IPR002182">
    <property type="entry name" value="NB-ARC"/>
</dbReference>
<dbReference type="PANTHER" id="PTHR33463:SF198">
    <property type="entry name" value="RPP4C3"/>
    <property type="match status" value="1"/>
</dbReference>
<evidence type="ECO:0000313" key="5">
    <source>
        <dbReference type="EMBL" id="KAH0743588.1"/>
    </source>
</evidence>
<dbReference type="PANTHER" id="PTHR33463">
    <property type="entry name" value="NB-ARC DOMAIN-CONTAINING PROTEIN-RELATED"/>
    <property type="match status" value="1"/>
</dbReference>
<dbReference type="PRINTS" id="PR00364">
    <property type="entry name" value="DISEASERSIST"/>
</dbReference>
<keyword evidence="1" id="KW-0433">Leucine-rich repeat</keyword>
<evidence type="ECO:0000256" key="1">
    <source>
        <dbReference type="ARBA" id="ARBA00022614"/>
    </source>
</evidence>
<proteinExistence type="predicted"/>
<dbReference type="Proteomes" id="UP000826656">
    <property type="component" value="Unassembled WGS sequence"/>
</dbReference>
<evidence type="ECO:0000313" key="6">
    <source>
        <dbReference type="Proteomes" id="UP000826656"/>
    </source>
</evidence>
<evidence type="ECO:0000256" key="3">
    <source>
        <dbReference type="ARBA" id="ARBA00022840"/>
    </source>
</evidence>
<keyword evidence="2" id="KW-0611">Plant defense</keyword>
<evidence type="ECO:0000259" key="4">
    <source>
        <dbReference type="Pfam" id="PF00931"/>
    </source>
</evidence>
<dbReference type="EMBL" id="JAIVGD010000023">
    <property type="protein sequence ID" value="KAH0743588.1"/>
    <property type="molecule type" value="Genomic_DNA"/>
</dbReference>
<keyword evidence="3" id="KW-0547">Nucleotide-binding</keyword>
<dbReference type="Gene3D" id="3.40.50.300">
    <property type="entry name" value="P-loop containing nucleotide triphosphate hydrolases"/>
    <property type="match status" value="1"/>
</dbReference>
<name>A0ABQ7UAR1_SOLTU</name>
<evidence type="ECO:0000256" key="2">
    <source>
        <dbReference type="ARBA" id="ARBA00022821"/>
    </source>
</evidence>
<dbReference type="InterPro" id="IPR027417">
    <property type="entry name" value="P-loop_NTPase"/>
</dbReference>
<keyword evidence="3" id="KW-0067">ATP-binding</keyword>
<organism evidence="5 6">
    <name type="scientific">Solanum tuberosum</name>
    <name type="common">Potato</name>
    <dbReference type="NCBI Taxonomy" id="4113"/>
    <lineage>
        <taxon>Eukaryota</taxon>
        <taxon>Viridiplantae</taxon>
        <taxon>Streptophyta</taxon>
        <taxon>Embryophyta</taxon>
        <taxon>Tracheophyta</taxon>
        <taxon>Spermatophyta</taxon>
        <taxon>Magnoliopsida</taxon>
        <taxon>eudicotyledons</taxon>
        <taxon>Gunneridae</taxon>
        <taxon>Pentapetalae</taxon>
        <taxon>asterids</taxon>
        <taxon>lamiids</taxon>
        <taxon>Solanales</taxon>
        <taxon>Solanaceae</taxon>
        <taxon>Solanoideae</taxon>
        <taxon>Solaneae</taxon>
        <taxon>Solanum</taxon>
    </lineage>
</organism>
<dbReference type="Gene3D" id="1.10.8.430">
    <property type="entry name" value="Helical domain of apoptotic protease-activating factors"/>
    <property type="match status" value="1"/>
</dbReference>
<protein>
    <recommendedName>
        <fullName evidence="4">NB-ARC domain-containing protein</fullName>
    </recommendedName>
</protein>
<gene>
    <name evidence="5" type="ORF">KY290_031581</name>
</gene>
<dbReference type="SUPFAM" id="SSF52540">
    <property type="entry name" value="P-loop containing nucleoside triphosphate hydrolases"/>
    <property type="match status" value="1"/>
</dbReference>
<dbReference type="Pfam" id="PF00931">
    <property type="entry name" value="NB-ARC"/>
    <property type="match status" value="1"/>
</dbReference>
<sequence length="321" mass="36141">MDFLGKVVDKVTDWLIESVVQEIGYFFTYESNITSLDNEFERLENIRSGVQLQVEAARRNLHVISPNIQGNNYVDFSYPVPPVEVEAIPSYTGEEFGSRKLQEERVMAGLRDGGVTIIGICGLGGVGKTTLTEKIRQKAKQERLFNDVVMVIVSQQHDLKRIQGEIARGVGLTLEGDDLWSRGDMLRSMLMDQNSCILIILDDVWKALELEKLGIPSGSSHKHQCKVTFTTRFRSVCEEMKAQKIMEVGTLYEEEAWILFRRKVGNSVEDPSLLGIAKEVAKECKGLPLAIITVAGALKKHKTKHSNYRIIFLMTWANSMS</sequence>
<dbReference type="InterPro" id="IPR042197">
    <property type="entry name" value="Apaf_helical"/>
</dbReference>
<reference evidence="5 6" key="1">
    <citation type="journal article" date="2021" name="bioRxiv">
        <title>Chromosome-scale and haplotype-resolved genome assembly of a tetraploid potato cultivar.</title>
        <authorList>
            <person name="Sun H."/>
            <person name="Jiao W.-B."/>
            <person name="Krause K."/>
            <person name="Campoy J.A."/>
            <person name="Goel M."/>
            <person name="Folz-Donahue K."/>
            <person name="Kukat C."/>
            <person name="Huettel B."/>
            <person name="Schneeberger K."/>
        </authorList>
    </citation>
    <scope>NUCLEOTIDE SEQUENCE [LARGE SCALE GENOMIC DNA]</scope>
    <source>
        <strain evidence="5">SolTubOtavaFocal</strain>
        <tissue evidence="5">Leaves</tissue>
    </source>
</reference>
<feature type="domain" description="NB-ARC" evidence="4">
    <location>
        <begin position="104"/>
        <end position="266"/>
    </location>
</feature>
<accession>A0ABQ7UAR1</accession>
<dbReference type="InterPro" id="IPR050905">
    <property type="entry name" value="Plant_NBS-LRR"/>
</dbReference>
<keyword evidence="6" id="KW-1185">Reference proteome</keyword>